<comment type="caution">
    <text evidence="1">The sequence shown here is derived from an EMBL/GenBank/DDBJ whole genome shotgun (WGS) entry which is preliminary data.</text>
</comment>
<protein>
    <submittedName>
        <fullName evidence="1">Uncharacterized protein</fullName>
    </submittedName>
</protein>
<sequence>MTTVRLLTPKGKQAYEHAEEAVFNRVKKNPDYEVIYGGTSRNVCKGVCAPLVQKTLNLDGKTFPGRGDKTRFRMFWLATRY</sequence>
<evidence type="ECO:0000313" key="2">
    <source>
        <dbReference type="Proteomes" id="UP000600365"/>
    </source>
</evidence>
<keyword evidence="2" id="KW-1185">Reference proteome</keyword>
<reference evidence="1 2" key="1">
    <citation type="journal article" date="2014" name="Int. J. Syst. Evol. Microbiol.">
        <title>Complete genome sequence of Corynebacterium casei LMG S-19264T (=DSM 44701T), isolated from a smear-ripened cheese.</title>
        <authorList>
            <consortium name="US DOE Joint Genome Institute (JGI-PGF)"/>
            <person name="Walter F."/>
            <person name="Albersmeier A."/>
            <person name="Kalinowski J."/>
            <person name="Ruckert C."/>
        </authorList>
    </citation>
    <scope>NUCLEOTIDE SEQUENCE [LARGE SCALE GENOMIC DNA]</scope>
    <source>
        <strain evidence="1 2">CGMCC 4.7111</strain>
    </source>
</reference>
<gene>
    <name evidence="1" type="ORF">GCM10011579_093450</name>
</gene>
<dbReference type="AlphaFoldDB" id="A0A918DB00"/>
<dbReference type="EMBL" id="BMMM01000030">
    <property type="protein sequence ID" value="GGN94197.1"/>
    <property type="molecule type" value="Genomic_DNA"/>
</dbReference>
<accession>A0A918DB00</accession>
<name>A0A918DB00_9ACTN</name>
<organism evidence="1 2">
    <name type="scientific">Streptomyces albiflavescens</name>
    <dbReference type="NCBI Taxonomy" id="1623582"/>
    <lineage>
        <taxon>Bacteria</taxon>
        <taxon>Bacillati</taxon>
        <taxon>Actinomycetota</taxon>
        <taxon>Actinomycetes</taxon>
        <taxon>Kitasatosporales</taxon>
        <taxon>Streptomycetaceae</taxon>
        <taxon>Streptomyces</taxon>
    </lineage>
</organism>
<dbReference type="Proteomes" id="UP000600365">
    <property type="component" value="Unassembled WGS sequence"/>
</dbReference>
<evidence type="ECO:0000313" key="1">
    <source>
        <dbReference type="EMBL" id="GGN94197.1"/>
    </source>
</evidence>
<proteinExistence type="predicted"/>